<dbReference type="SUPFAM" id="SSF49785">
    <property type="entry name" value="Galactose-binding domain-like"/>
    <property type="match status" value="1"/>
</dbReference>
<dbReference type="InterPro" id="IPR016130">
    <property type="entry name" value="Tyr_Pase_AS"/>
</dbReference>
<comment type="catalytic activity">
    <reaction evidence="8">
        <text>O-phospho-L-tyrosyl-[protein] + H2O = L-tyrosyl-[protein] + phosphate</text>
        <dbReference type="Rhea" id="RHEA:10684"/>
        <dbReference type="Rhea" id="RHEA-COMP:10136"/>
        <dbReference type="Rhea" id="RHEA-COMP:20101"/>
        <dbReference type="ChEBI" id="CHEBI:15377"/>
        <dbReference type="ChEBI" id="CHEBI:43474"/>
        <dbReference type="ChEBI" id="CHEBI:46858"/>
        <dbReference type="ChEBI" id="CHEBI:61978"/>
        <dbReference type="EC" id="3.1.3.48"/>
    </reaction>
</comment>
<dbReference type="PROSITE" id="PS50055">
    <property type="entry name" value="TYR_PHOSPHATASE_PTP"/>
    <property type="match status" value="2"/>
</dbReference>
<evidence type="ECO:0000313" key="13">
    <source>
        <dbReference type="EMBL" id="AJA37903.1"/>
    </source>
</evidence>
<evidence type="ECO:0000256" key="4">
    <source>
        <dbReference type="ARBA" id="ARBA00022801"/>
    </source>
</evidence>
<dbReference type="InterPro" id="IPR029021">
    <property type="entry name" value="Prot-tyrosine_phosphatase-like"/>
</dbReference>
<accession>A0A0A7RRM1</accession>
<dbReference type="InterPro" id="IPR000387">
    <property type="entry name" value="Tyr_Pase_dom"/>
</dbReference>
<dbReference type="SMART" id="SM00404">
    <property type="entry name" value="PTPc_motif"/>
    <property type="match status" value="2"/>
</dbReference>
<dbReference type="EMBL" id="KM892489">
    <property type="protein sequence ID" value="AJA37903.1"/>
    <property type="molecule type" value="mRNA"/>
</dbReference>
<dbReference type="GO" id="GO:0046872">
    <property type="term" value="F:metal ion binding"/>
    <property type="evidence" value="ECO:0007669"/>
    <property type="project" value="UniProtKB-KW"/>
</dbReference>
<keyword evidence="10" id="KW-0732">Signal</keyword>
<dbReference type="InterPro" id="IPR006585">
    <property type="entry name" value="FTP1"/>
</dbReference>
<feature type="domain" description="Tyrosine specific protein phosphatases" evidence="12">
    <location>
        <begin position="1272"/>
        <end position="1340"/>
    </location>
</feature>
<evidence type="ECO:0000259" key="12">
    <source>
        <dbReference type="PROSITE" id="PS50056"/>
    </source>
</evidence>
<protein>
    <recommendedName>
        <fullName evidence="2">protein-tyrosine-phosphatase</fullName>
        <ecNumber evidence="2">3.1.3.48</ecNumber>
    </recommendedName>
</protein>
<dbReference type="FunFam" id="3.90.190.10:FF:000102">
    <property type="entry name" value="Receptor-type tyrosine-protein phosphatase"/>
    <property type="match status" value="1"/>
</dbReference>
<feature type="compositionally biased region" description="Polar residues" evidence="9">
    <location>
        <begin position="1458"/>
        <end position="1486"/>
    </location>
</feature>
<evidence type="ECO:0000259" key="11">
    <source>
        <dbReference type="PROSITE" id="PS50055"/>
    </source>
</evidence>
<keyword evidence="6" id="KW-0904">Protein phosphatase</keyword>
<gene>
    <name evidence="13" type="primary">FLReM-6</name>
</gene>
<feature type="domain" description="Tyrosine-protein phosphatase" evidence="11">
    <location>
        <begin position="809"/>
        <end position="1061"/>
    </location>
</feature>
<dbReference type="Gene3D" id="2.170.300.10">
    <property type="entry name" value="Tie2 ligand-binding domain superfamily"/>
    <property type="match status" value="1"/>
</dbReference>
<feature type="domain" description="Tyrosine-protein phosphatase" evidence="11">
    <location>
        <begin position="1118"/>
        <end position="1349"/>
    </location>
</feature>
<name>A0A0A7RRM1_LITLI</name>
<feature type="region of interest" description="Disordered" evidence="9">
    <location>
        <begin position="628"/>
        <end position="676"/>
    </location>
</feature>
<dbReference type="GO" id="GO:0004725">
    <property type="term" value="F:protein tyrosine phosphatase activity"/>
    <property type="evidence" value="ECO:0007669"/>
    <property type="project" value="UniProtKB-EC"/>
</dbReference>
<evidence type="ECO:0000256" key="3">
    <source>
        <dbReference type="ARBA" id="ARBA00022723"/>
    </source>
</evidence>
<evidence type="ECO:0000256" key="2">
    <source>
        <dbReference type="ARBA" id="ARBA00013064"/>
    </source>
</evidence>
<keyword evidence="5" id="KW-0106">Calcium</keyword>
<dbReference type="Pfam" id="PF22633">
    <property type="entry name" value="F5_F8_type_C_2"/>
    <property type="match status" value="1"/>
</dbReference>
<evidence type="ECO:0000256" key="7">
    <source>
        <dbReference type="ARBA" id="ARBA00023157"/>
    </source>
</evidence>
<feature type="region of interest" description="Disordered" evidence="9">
    <location>
        <begin position="692"/>
        <end position="777"/>
    </location>
</feature>
<dbReference type="PRINTS" id="PR00700">
    <property type="entry name" value="PRTYPHPHTASE"/>
</dbReference>
<feature type="compositionally biased region" description="Polar residues" evidence="9">
    <location>
        <begin position="649"/>
        <end position="666"/>
    </location>
</feature>
<feature type="compositionally biased region" description="Basic and acidic residues" evidence="9">
    <location>
        <begin position="1424"/>
        <end position="1438"/>
    </location>
</feature>
<reference evidence="13" key="1">
    <citation type="journal article" date="2015" name="Dev. Comp. Immunol.">
        <title>Lectin-like molecules in transcriptome of Littorina littorea hemocytes.</title>
        <authorList>
            <person name="Gorbushin A.M."/>
            <person name="Borisova E.A."/>
        </authorList>
    </citation>
    <scope>NUCLEOTIDE SEQUENCE</scope>
</reference>
<keyword evidence="7" id="KW-1015">Disulfide bond</keyword>
<evidence type="ECO:0000256" key="1">
    <source>
        <dbReference type="ARBA" id="ARBA00009580"/>
    </source>
</evidence>
<comment type="similarity">
    <text evidence="1">Belongs to the protein-tyrosine phosphatase family.</text>
</comment>
<feature type="region of interest" description="Disordered" evidence="9">
    <location>
        <begin position="1368"/>
        <end position="1532"/>
    </location>
</feature>
<feature type="signal peptide" evidence="10">
    <location>
        <begin position="1"/>
        <end position="27"/>
    </location>
</feature>
<evidence type="ECO:0000256" key="5">
    <source>
        <dbReference type="ARBA" id="ARBA00022837"/>
    </source>
</evidence>
<evidence type="ECO:0000256" key="10">
    <source>
        <dbReference type="SAM" id="SignalP"/>
    </source>
</evidence>
<evidence type="ECO:0000256" key="9">
    <source>
        <dbReference type="SAM" id="MobiDB-lite"/>
    </source>
</evidence>
<dbReference type="InterPro" id="IPR000242">
    <property type="entry name" value="PTP_cat"/>
</dbReference>
<feature type="chain" id="PRO_5002032511" description="protein-tyrosine-phosphatase" evidence="10">
    <location>
        <begin position="28"/>
        <end position="1532"/>
    </location>
</feature>
<proteinExistence type="evidence at transcript level"/>
<organism evidence="13">
    <name type="scientific">Littorina littorea</name>
    <name type="common">Common periwinkle</name>
    <dbReference type="NCBI Taxonomy" id="31216"/>
    <lineage>
        <taxon>Eukaryota</taxon>
        <taxon>Metazoa</taxon>
        <taxon>Spiralia</taxon>
        <taxon>Lophotrochozoa</taxon>
        <taxon>Mollusca</taxon>
        <taxon>Gastropoda</taxon>
        <taxon>Caenogastropoda</taxon>
        <taxon>Littorinimorpha</taxon>
        <taxon>Littorinoidea</taxon>
        <taxon>Littorinidae</taxon>
        <taxon>Littorina</taxon>
    </lineage>
</organism>
<dbReference type="InterPro" id="IPR050348">
    <property type="entry name" value="Protein-Tyr_Phosphatase"/>
</dbReference>
<dbReference type="CDD" id="cd00047">
    <property type="entry name" value="PTPc"/>
    <property type="match status" value="1"/>
</dbReference>
<dbReference type="EC" id="3.1.3.48" evidence="2"/>
<feature type="compositionally biased region" description="Polar residues" evidence="9">
    <location>
        <begin position="1399"/>
        <end position="1414"/>
    </location>
</feature>
<dbReference type="PANTHER" id="PTHR19134:SF562">
    <property type="entry name" value="PROTEIN-TYROSINE-PHOSPHATASE"/>
    <property type="match status" value="1"/>
</dbReference>
<dbReference type="InterPro" id="IPR003595">
    <property type="entry name" value="Tyr_Pase_cat"/>
</dbReference>
<dbReference type="Gene3D" id="2.60.120.260">
    <property type="entry name" value="Galactose-binding domain-like"/>
    <property type="match status" value="1"/>
</dbReference>
<dbReference type="Gene3D" id="3.90.190.10">
    <property type="entry name" value="Protein tyrosine phosphatase superfamily"/>
    <property type="match status" value="2"/>
</dbReference>
<feature type="compositionally biased region" description="Polar residues" evidence="9">
    <location>
        <begin position="768"/>
        <end position="777"/>
    </location>
</feature>
<dbReference type="SMART" id="SM00607">
    <property type="entry name" value="FTP"/>
    <property type="match status" value="1"/>
</dbReference>
<feature type="domain" description="Tyrosine specific protein phosphatases" evidence="12">
    <location>
        <begin position="979"/>
        <end position="1052"/>
    </location>
</feature>
<dbReference type="SUPFAM" id="SSF52799">
    <property type="entry name" value="(Phosphotyrosine protein) phosphatases II"/>
    <property type="match status" value="2"/>
</dbReference>
<evidence type="ECO:0000256" key="6">
    <source>
        <dbReference type="ARBA" id="ARBA00022912"/>
    </source>
</evidence>
<dbReference type="InterPro" id="IPR008979">
    <property type="entry name" value="Galactose-bd-like_sf"/>
</dbReference>
<feature type="compositionally biased region" description="Polar residues" evidence="9">
    <location>
        <begin position="1368"/>
        <end position="1378"/>
    </location>
</feature>
<dbReference type="PROSITE" id="PS50056">
    <property type="entry name" value="TYR_PHOSPHATASE_2"/>
    <property type="match status" value="2"/>
</dbReference>
<evidence type="ECO:0000256" key="8">
    <source>
        <dbReference type="ARBA" id="ARBA00051722"/>
    </source>
</evidence>
<dbReference type="PANTHER" id="PTHR19134">
    <property type="entry name" value="RECEPTOR-TYPE TYROSINE-PROTEIN PHOSPHATASE"/>
    <property type="match status" value="1"/>
</dbReference>
<sequence>MASDVKTLVFIFCSTVCFVAVFRPCCGTCPKNYFGTDPECGYRCHCRKYYSCDEIRGDCGSGCAQGYSGSSCQYDNFARKRTPVANFTIVGGSGYLPNIVDGNSSTCIWENGHSNLPVIIGINEDSWVNGISILLYKAFLAAGTIANANTLEVIYYDSDNASEVLNPHLAKPNDTAIIYHLSQPAVVTRVQIRATGDVPLGLCEVSVHGGRNLAIHKAVSQGDKTYCDSFEQCASADKAVDGNTNTNFSKGSCTHTDGGSERRSWWTMFLGHNLNIWRLKVYVRTDYEPKRMSGFLVNVTLGNGSHVQVYRNTETEPKAVTDIILPEPLAVTNVTVWHEGTGKTLWLCEVQVSGDCMDGYYGWQCQKECQCKDPSEICDKIWGYCPHSRCKIGFRGDDCSLECQTGRYGAACTNNCSEACFNDTCHHVTGNCTDGCKPGWQTSRCEEKCNSGHYGERCSTPCSDGCRDGGCGHVTGTCYHGCLPGWLGELCNETCDAGYHGDNCSLTCSSDCVKKSCDVTSGRCLYGCRAGITGELCHIAEQRDEEDVPWPIVGGVVGGVLLLILVVVITAAVCLCKPRKPKLSLQKRPREDYENSAAILMGPLATEQEEHGVVESHLYAVPNKAGQTNKAYNHETDPETAGPPKAEPQDQTDSAAPTAASSNKDSAPSPKPRTHKPELLSLFSRDACQDVNAGNKDAQQPKTSAAMKEKTPTFCQSKEVMSSSVQSSPRSQRGTPTPARRVASFESLDTLSVDTLDDDEAATPPRSRPTTGDSNYYNVVCRDTSPTTIIPLSELPTRVAKWLDNPRHFSKERAMLPGGKVADWKTALLPENARKNRYRDIYPYDHSRVLLDPLPDDPQSDFYNACYIDGYEKEKEYIAAQGPMDRTLYDFLRLVWDAKCSRIVMLTNTVELGRFKCQQYWPDAGELTAGDITVTVNSVTHFADYCIRHMTFERSGGARRVMMYHYTAWPDNCAPASAWSLLDFRQKLNQDASDEGPVIVHCSAGIGRTGTYLALDIQLLRAQHHSDVDVFACVWKLRQQRIHMVQTLAQYIFIHETLLGALLTSPPVPVEEFDLNCLLQGENGERSIDKEFEQLQMCLGPTKQVANSDNTPPEMQGLPRDVHRVHIVSADGGSTPAYINAVYLSNYSQANAYIQTHTPSDTGGAVNFLSMVVQCHVNSVVCLDPEQDEMYPLWPESKDTTGRIGPYAVTLLSMRKTQGMTVKNLRITCHKSPYSNSTDDDGPPEESREVMVITCTTWPLSRLTPPSVSVLLDLDNAVKPEDDHPVVVYCRDGHTRSGLFCTAAAVLERMRIEGHVAVNYVTAHMRVPRRENLVTVEQYEFLYKCTQHCNHDEKSDTKVNSADAENTYGNLEDIQNTAGERGRNSLEPENEYGNIDILQASNGSDSKTVDASKTSTEDDNVYSEMRRPTDGPADEERFPANNEAAARENDYWDMKTQPGVTTKTEQNSSSALPSIENTYGNITYRTTADPDSDAAKKDGPSHVKAPTTDENLYGNIDSLPEHQSGSNGVGHA</sequence>
<keyword evidence="3" id="KW-0479">Metal-binding</keyword>
<feature type="compositionally biased region" description="Low complexity" evidence="9">
    <location>
        <begin position="722"/>
        <end position="733"/>
    </location>
</feature>
<dbReference type="Pfam" id="PF00102">
    <property type="entry name" value="Y_phosphatase"/>
    <property type="match status" value="2"/>
</dbReference>
<dbReference type="PROSITE" id="PS00383">
    <property type="entry name" value="TYR_PHOSPHATASE_1"/>
    <property type="match status" value="1"/>
</dbReference>
<dbReference type="SMART" id="SM00194">
    <property type="entry name" value="PTPc"/>
    <property type="match status" value="2"/>
</dbReference>
<keyword evidence="4" id="KW-0378">Hydrolase</keyword>